<dbReference type="Proteomes" id="UP000033106">
    <property type="component" value="Chromosome"/>
</dbReference>
<dbReference type="EMBL" id="LT549890">
    <property type="protein sequence ID" value="SAI85977.1"/>
    <property type="molecule type" value="Genomic_DNA"/>
</dbReference>
<reference evidence="3" key="5">
    <citation type="submission" date="2018-10" db="EMBL/GenBank/DDBJ databases">
        <authorList>
            <person name="McCarthy S."/>
            <person name="Gradnigo J."/>
            <person name="Johnson T."/>
            <person name="Payne S."/>
            <person name="Lipzen A."/>
            <person name="Schackwitz W."/>
            <person name="Martin J."/>
            <person name="Moriyama E."/>
            <person name="Blum P."/>
        </authorList>
    </citation>
    <scope>NUCLEOTIDE SEQUENCE</scope>
    <source>
        <strain evidence="2">SARC-B</strain>
        <strain evidence="3">SARC-C</strain>
        <strain evidence="4">SULA</strain>
    </source>
</reference>
<dbReference type="KEGG" id="ssol:SULB_0098"/>
<evidence type="ECO:0000313" key="15">
    <source>
        <dbReference type="Proteomes" id="UP000033085"/>
    </source>
</evidence>
<dbReference type="EMBL" id="CP033241">
    <property type="protein sequence ID" value="AZF82740.1"/>
    <property type="molecule type" value="Genomic_DNA"/>
</dbReference>
<dbReference type="Proteomes" id="UP000282269">
    <property type="component" value="Chromosome"/>
</dbReference>
<dbReference type="Proteomes" id="UP000076770">
    <property type="component" value="Chromosome i"/>
</dbReference>
<evidence type="ECO:0000313" key="16">
    <source>
        <dbReference type="Proteomes" id="UP000033106"/>
    </source>
</evidence>
<feature type="domain" description="NurA" evidence="1">
    <location>
        <begin position="65"/>
        <end position="342"/>
    </location>
</feature>
<evidence type="ECO:0000313" key="13">
    <source>
        <dbReference type="EMBL" id="SAI85977.1"/>
    </source>
</evidence>
<protein>
    <submittedName>
        <fullName evidence="3 13">Nuclease</fullName>
    </submittedName>
</protein>
<reference evidence="13" key="2">
    <citation type="submission" date="2016-04" db="EMBL/GenBank/DDBJ databases">
        <authorList>
            <person name="Evans L.H."/>
            <person name="Alamgir A."/>
            <person name="Owens N."/>
            <person name="Weber N.D."/>
            <person name="Virtaneva K."/>
            <person name="Barbian K."/>
            <person name="Babar A."/>
            <person name="Rosenke K."/>
        </authorList>
    </citation>
    <scope>NUCLEOTIDE SEQUENCE</scope>
    <source>
        <strain evidence="13">P1</strain>
    </source>
</reference>
<evidence type="ECO:0000313" key="8">
    <source>
        <dbReference type="EMBL" id="AZF74919.1"/>
    </source>
</evidence>
<evidence type="ECO:0000313" key="3">
    <source>
        <dbReference type="EMBL" id="AKA75249.1"/>
    </source>
</evidence>
<dbReference type="KEGG" id="ssof:SULC_0097"/>
<dbReference type="EMBL" id="CP050869">
    <property type="protein sequence ID" value="QPG49565.1"/>
    <property type="molecule type" value="Genomic_DNA"/>
</dbReference>
<dbReference type="EMBL" id="CP033236">
    <property type="protein sequence ID" value="AZF69679.1"/>
    <property type="molecule type" value="Genomic_DNA"/>
</dbReference>
<evidence type="ECO:0000313" key="22">
    <source>
        <dbReference type="Proteomes" id="UP000275843"/>
    </source>
</evidence>
<evidence type="ECO:0000313" key="10">
    <source>
        <dbReference type="EMBL" id="AZF80133.1"/>
    </source>
</evidence>
<dbReference type="EMBL" id="CP033240">
    <property type="protein sequence ID" value="AZF80133.1"/>
    <property type="molecule type" value="Genomic_DNA"/>
</dbReference>
<name>A0A0E3K9Y9_SACSO</name>
<dbReference type="GeneID" id="44128016"/>
<dbReference type="Proteomes" id="UP000267993">
    <property type="component" value="Chromosome"/>
</dbReference>
<reference evidence="18 19" key="4">
    <citation type="journal article" date="2018" name="Proc. Natl. Acad. Sci. U.S.A.">
        <title>Nonmutational mechanism of inheritance in the Archaeon Sulfolobus solfataricus.</title>
        <authorList>
            <person name="Payne S."/>
            <person name="McCarthy S."/>
            <person name="Johnson T."/>
            <person name="North E."/>
            <person name="Blum P."/>
        </authorList>
    </citation>
    <scope>NUCLEOTIDE SEQUENCE [LARGE SCALE GENOMIC DNA]</scope>
    <source>
        <strain evidence="6 18">SARC-H</strain>
        <strain evidence="7 22">SARC-I</strain>
        <strain evidence="9 23">SARC-N</strain>
        <strain evidence="10 24">SARC-O</strain>
        <strain evidence="11 19">SUL120</strain>
        <strain evidence="5 20">SULG</strain>
        <strain evidence="8 21">SULM</strain>
    </source>
</reference>
<evidence type="ECO:0000313" key="5">
    <source>
        <dbReference type="EMBL" id="AZF67059.1"/>
    </source>
</evidence>
<dbReference type="KEGG" id="ssoa:SULA_0097"/>
<proteinExistence type="predicted"/>
<dbReference type="OrthoDB" id="34419at2157"/>
<sequence length="373" mass="41530">MPKKLELQVLLKDIISKYIVNYLSSSSNISPNIENLVGEDDNRGILISPLNEFIRTVSFEKHSQSLIYSLDGSSRSFISSKGIVSLASVVVSSTISPILGVYPPISGFPELDLKKPFLALASSAHQSPLIPFFYSSEYVTTLSLDGSFFTSVNSPEEIETEIRTILETEALKKIPNDGSIILDGPLIPPLIFLRSKPRDDILSLRLQAIKGRNVIGIVKRLDKSRLLISSLYKLSSKFMEKFRVDPSRYFSDESFILDLLKANLSPPYSPISLGPILRNIGNTPVYVNYLIYPLHPYVFKFAILRVESLNNDSGVVDQISSLKFTKDGIPFILAIADRTAKEITNAILKIIMTSLESMGVQASFYSKLEQVRI</sequence>
<dbReference type="EMBL" id="CP011057">
    <property type="protein sequence ID" value="AKA77942.1"/>
    <property type="molecule type" value="Genomic_DNA"/>
</dbReference>
<dbReference type="EMBL" id="CP011056">
    <property type="protein sequence ID" value="AKA75249.1"/>
    <property type="molecule type" value="Genomic_DNA"/>
</dbReference>
<organism evidence="3 14">
    <name type="scientific">Saccharolobus solfataricus</name>
    <name type="common">Sulfolobus solfataricus</name>
    <dbReference type="NCBI Taxonomy" id="2287"/>
    <lineage>
        <taxon>Archaea</taxon>
        <taxon>Thermoproteota</taxon>
        <taxon>Thermoprotei</taxon>
        <taxon>Sulfolobales</taxon>
        <taxon>Sulfolobaceae</taxon>
        <taxon>Saccharolobus</taxon>
    </lineage>
</organism>
<evidence type="ECO:0000313" key="6">
    <source>
        <dbReference type="EMBL" id="AZF69679.1"/>
    </source>
</evidence>
<dbReference type="EMBL" id="CP033235">
    <property type="protein sequence ID" value="AZF67059.1"/>
    <property type="molecule type" value="Genomic_DNA"/>
</dbReference>
<evidence type="ECO:0000313" key="19">
    <source>
        <dbReference type="Proteomes" id="UP000269431"/>
    </source>
</evidence>
<evidence type="ECO:0000313" key="12">
    <source>
        <dbReference type="EMBL" id="QPG49565.1"/>
    </source>
</evidence>
<evidence type="ECO:0000313" key="21">
    <source>
        <dbReference type="Proteomes" id="UP000273443"/>
    </source>
</evidence>
<dbReference type="Proteomes" id="UP000033057">
    <property type="component" value="Chromosome"/>
</dbReference>
<dbReference type="Proteomes" id="UP000033085">
    <property type="component" value="Chromosome"/>
</dbReference>
<dbReference type="Proteomes" id="UP000275843">
    <property type="component" value="Chromosome"/>
</dbReference>
<dbReference type="EMBL" id="CP011055">
    <property type="protein sequence ID" value="AKA72550.1"/>
    <property type="molecule type" value="Genomic_DNA"/>
</dbReference>
<evidence type="ECO:0000313" key="2">
    <source>
        <dbReference type="EMBL" id="AKA72550.1"/>
    </source>
</evidence>
<dbReference type="Proteomes" id="UP000273194">
    <property type="component" value="Chromosome"/>
</dbReference>
<dbReference type="GeneID" id="1453773"/>
<dbReference type="Pfam" id="PF09376">
    <property type="entry name" value="NurA"/>
    <property type="match status" value="1"/>
</dbReference>
<reference evidence="14 15" key="1">
    <citation type="journal article" date="2015" name="Genome Announc.">
        <title>Complete Genome Sequence of Sulfolobus solfataricus Strain 98/2 and Evolved Derivatives.</title>
        <authorList>
            <person name="McCarthy S."/>
            <person name="Gradnigo J."/>
            <person name="Johnson T."/>
            <person name="Payne S."/>
            <person name="Lipzen A."/>
            <person name="Martin J."/>
            <person name="Schackwitz W."/>
            <person name="Moriyama E."/>
            <person name="Blum P."/>
        </authorList>
    </citation>
    <scope>NUCLEOTIDE SEQUENCE [LARGE SCALE GENOMIC DNA]</scope>
    <source>
        <strain evidence="14">98/2 SULC</strain>
        <strain evidence="2">SARC-B</strain>
        <strain evidence="3">SARC-C</strain>
        <strain evidence="4 16">SULA</strain>
        <strain evidence="15">SULB</strain>
    </source>
</reference>
<dbReference type="InterPro" id="IPR018977">
    <property type="entry name" value="NurA_domain"/>
</dbReference>
<evidence type="ECO:0000313" key="23">
    <source>
        <dbReference type="Proteomes" id="UP000278715"/>
    </source>
</evidence>
<evidence type="ECO:0000313" key="14">
    <source>
        <dbReference type="Proteomes" id="UP000033057"/>
    </source>
</evidence>
<dbReference type="EMBL" id="CP033239">
    <property type="protein sequence ID" value="AZF77526.1"/>
    <property type="molecule type" value="Genomic_DNA"/>
</dbReference>
<dbReference type="EMBL" id="CP033238">
    <property type="protein sequence ID" value="AZF74919.1"/>
    <property type="molecule type" value="Genomic_DNA"/>
</dbReference>
<evidence type="ECO:0000259" key="1">
    <source>
        <dbReference type="SMART" id="SM00933"/>
    </source>
</evidence>
<dbReference type="Proteomes" id="UP000269431">
    <property type="component" value="Chromosome"/>
</dbReference>
<dbReference type="SMART" id="SM00933">
    <property type="entry name" value="NurA"/>
    <property type="match status" value="1"/>
</dbReference>
<dbReference type="Proteomes" id="UP000278715">
    <property type="component" value="Chromosome"/>
</dbReference>
<dbReference type="RefSeq" id="WP_009991831.1">
    <property type="nucleotide sequence ID" value="NZ_CP011055.2"/>
</dbReference>
<dbReference type="Proteomes" id="UP000273443">
    <property type="component" value="Chromosome"/>
</dbReference>
<gene>
    <name evidence="12" type="ORF">HFC64_06815</name>
    <name evidence="13" type="ORF">SSOP1_2423</name>
    <name evidence="4" type="ORF">SULA_0097</name>
    <name evidence="2" type="ORF">SULB_0098</name>
    <name evidence="3" type="ORF">SULC_0097</name>
    <name evidence="5" type="ORF">SULG_00490</name>
    <name evidence="6" type="ORF">SULH_00490</name>
    <name evidence="7" type="ORF">SULI_00490</name>
    <name evidence="8" type="ORF">SULM_00490</name>
    <name evidence="9" type="ORF">SULN_00490</name>
    <name evidence="10" type="ORF">SULO_00490</name>
    <name evidence="11" type="ORF">SULZ_00490</name>
</gene>
<accession>A0A0E3K9Y9</accession>
<reference evidence="12 25" key="6">
    <citation type="journal article" date="2020" name="Nat. Commun.">
        <title>The structures of two archaeal type IV pili illuminate evolutionary relationships.</title>
        <authorList>
            <person name="Wang F."/>
            <person name="Baquero D.P."/>
            <person name="Su Z."/>
            <person name="Beltran L.C."/>
            <person name="Prangishvili D."/>
            <person name="Krupovic M."/>
            <person name="Egelman E.H."/>
        </authorList>
    </citation>
    <scope>NUCLEOTIDE SEQUENCE [LARGE SCALE GENOMIC DNA]</scope>
    <source>
        <strain evidence="12 25">POZ149</strain>
    </source>
</reference>
<dbReference type="AlphaFoldDB" id="A0A0E3K9Y9"/>
<evidence type="ECO:0000313" key="24">
    <source>
        <dbReference type="Proteomes" id="UP000282269"/>
    </source>
</evidence>
<evidence type="ECO:0000313" key="18">
    <source>
        <dbReference type="Proteomes" id="UP000267993"/>
    </source>
</evidence>
<evidence type="ECO:0000313" key="17">
    <source>
        <dbReference type="Proteomes" id="UP000076770"/>
    </source>
</evidence>
<evidence type="ECO:0000313" key="25">
    <source>
        <dbReference type="Proteomes" id="UP000594632"/>
    </source>
</evidence>
<evidence type="ECO:0000313" key="11">
    <source>
        <dbReference type="EMBL" id="AZF82740.1"/>
    </source>
</evidence>
<evidence type="ECO:0000313" key="4">
    <source>
        <dbReference type="EMBL" id="AKA77942.1"/>
    </source>
</evidence>
<evidence type="ECO:0000313" key="7">
    <source>
        <dbReference type="EMBL" id="AZF72299.1"/>
    </source>
</evidence>
<dbReference type="OMA" id="VIPFHPF"/>
<evidence type="ECO:0000313" key="20">
    <source>
        <dbReference type="Proteomes" id="UP000273194"/>
    </source>
</evidence>
<dbReference type="PATRIC" id="fig|2287.6.peg.100"/>
<dbReference type="EMBL" id="CP033237">
    <property type="protein sequence ID" value="AZF72299.1"/>
    <property type="molecule type" value="Genomic_DNA"/>
</dbReference>
<evidence type="ECO:0000313" key="9">
    <source>
        <dbReference type="EMBL" id="AZF77526.1"/>
    </source>
</evidence>
<reference evidence="17" key="3">
    <citation type="submission" date="2016-04" db="EMBL/GenBank/DDBJ databases">
        <authorList>
            <person name="Shah S.A."/>
            <person name="Garrett R.A."/>
        </authorList>
    </citation>
    <scope>NUCLEOTIDE SEQUENCE [LARGE SCALE GENOMIC DNA]</scope>
    <source>
        <strain evidence="17">ATCC 35091 / DSM 1616 / JCM 8930 / NBRC 15331 / P1</strain>
    </source>
</reference>
<dbReference type="Proteomes" id="UP000594632">
    <property type="component" value="Chromosome"/>
</dbReference>